<feature type="transmembrane region" description="Helical" evidence="1">
    <location>
        <begin position="50"/>
        <end position="69"/>
    </location>
</feature>
<dbReference type="AlphaFoldDB" id="A0A9C6T5S2"/>
<dbReference type="RefSeq" id="XP_051861951.1">
    <property type="nucleotide sequence ID" value="XM_052005991.1"/>
</dbReference>
<dbReference type="PANTHER" id="PTHR36694">
    <property type="entry name" value="PASIFLORA 1, ISOFORM A-RELATED"/>
    <property type="match status" value="1"/>
</dbReference>
<reference evidence="3" key="1">
    <citation type="submission" date="2025-08" db="UniProtKB">
        <authorList>
            <consortium name="RefSeq"/>
        </authorList>
    </citation>
    <scope>IDENTIFICATION</scope>
    <source>
        <strain evidence="3">15112-1751.03</strain>
        <tissue evidence="3">Whole Adult</tissue>
    </source>
</reference>
<keyword evidence="2" id="KW-1185">Reference proteome</keyword>
<dbReference type="Proteomes" id="UP000515160">
    <property type="component" value="Chromosome 3"/>
</dbReference>
<gene>
    <name evidence="3" type="primary">LOC117572800</name>
</gene>
<organism evidence="2 3">
    <name type="scientific">Drosophila albomicans</name>
    <name type="common">Fruit fly</name>
    <dbReference type="NCBI Taxonomy" id="7291"/>
    <lineage>
        <taxon>Eukaryota</taxon>
        <taxon>Metazoa</taxon>
        <taxon>Ecdysozoa</taxon>
        <taxon>Arthropoda</taxon>
        <taxon>Hexapoda</taxon>
        <taxon>Insecta</taxon>
        <taxon>Pterygota</taxon>
        <taxon>Neoptera</taxon>
        <taxon>Endopterygota</taxon>
        <taxon>Diptera</taxon>
        <taxon>Brachycera</taxon>
        <taxon>Muscomorpha</taxon>
        <taxon>Ephydroidea</taxon>
        <taxon>Drosophilidae</taxon>
        <taxon>Drosophila</taxon>
    </lineage>
</organism>
<keyword evidence="1" id="KW-1133">Transmembrane helix</keyword>
<dbReference type="GeneID" id="117572800"/>
<feature type="transmembrane region" description="Helical" evidence="1">
    <location>
        <begin position="76"/>
        <end position="95"/>
    </location>
</feature>
<accession>A0A9C6T5S2</accession>
<feature type="transmembrane region" description="Helical" evidence="1">
    <location>
        <begin position="101"/>
        <end position="127"/>
    </location>
</feature>
<protein>
    <submittedName>
        <fullName evidence="3">Uncharacterized protein LOC117572800</fullName>
    </submittedName>
</protein>
<evidence type="ECO:0000256" key="1">
    <source>
        <dbReference type="SAM" id="Phobius"/>
    </source>
</evidence>
<keyword evidence="1" id="KW-0812">Transmembrane</keyword>
<evidence type="ECO:0000313" key="3">
    <source>
        <dbReference type="RefSeq" id="XP_051861951.1"/>
    </source>
</evidence>
<sequence length="144" mass="16405">MFLRRCCFCVPLRTASEIIGTLYLGFFFTEMSVHGQQSIFICAKSQKWDVLQAALLTSGVISSLMLIYGSYKENRCFVLVWLIDFLIIFIAYVVLTILDVAIYHPLLVIIIIECCILVSMLYALIIVSSFYRLLRSLATEAVQI</sequence>
<name>A0A9C6T5S2_DROAB</name>
<evidence type="ECO:0000313" key="2">
    <source>
        <dbReference type="Proteomes" id="UP000515160"/>
    </source>
</evidence>
<dbReference type="OrthoDB" id="7826201at2759"/>
<keyword evidence="1" id="KW-0472">Membrane</keyword>
<proteinExistence type="predicted"/>
<dbReference type="PANTHER" id="PTHR36694:SF11">
    <property type="entry name" value="LP21121P-RELATED"/>
    <property type="match status" value="1"/>
</dbReference>